<protein>
    <recommendedName>
        <fullName evidence="2">Histone H1</fullName>
    </recommendedName>
</protein>
<dbReference type="GO" id="GO:0003677">
    <property type="term" value="F:DNA binding"/>
    <property type="evidence" value="ECO:0007669"/>
    <property type="project" value="InterPro"/>
</dbReference>
<dbReference type="EMBL" id="UINC01048978">
    <property type="protein sequence ID" value="SVB60164.1"/>
    <property type="molecule type" value="Genomic_DNA"/>
</dbReference>
<evidence type="ECO:0000313" key="1">
    <source>
        <dbReference type="EMBL" id="SVB60164.1"/>
    </source>
</evidence>
<dbReference type="GO" id="GO:0030527">
    <property type="term" value="F:structural constituent of chromatin"/>
    <property type="evidence" value="ECO:0007669"/>
    <property type="project" value="InterPro"/>
</dbReference>
<dbReference type="AlphaFoldDB" id="A0A382FCZ2"/>
<dbReference type="InterPro" id="IPR010886">
    <property type="entry name" value="Hc1"/>
</dbReference>
<organism evidence="1">
    <name type="scientific">marine metagenome</name>
    <dbReference type="NCBI Taxonomy" id="408172"/>
    <lineage>
        <taxon>unclassified sequences</taxon>
        <taxon>metagenomes</taxon>
        <taxon>ecological metagenomes</taxon>
    </lineage>
</organism>
<name>A0A382FCZ2_9ZZZZ</name>
<evidence type="ECO:0008006" key="2">
    <source>
        <dbReference type="Google" id="ProtNLM"/>
    </source>
</evidence>
<proteinExistence type="predicted"/>
<dbReference type="Pfam" id="PF07432">
    <property type="entry name" value="Hc1"/>
    <property type="match status" value="1"/>
</dbReference>
<gene>
    <name evidence="1" type="ORF">METZ01_LOCUS213018</name>
</gene>
<sequence length="59" mass="6613">MSTLHEQITAAYENYVVEADKFDTKGNKAAATRARKSLGDLAKLGKSRRKEIQEKKNAM</sequence>
<accession>A0A382FCZ2</accession>
<reference evidence="1" key="1">
    <citation type="submission" date="2018-05" db="EMBL/GenBank/DDBJ databases">
        <authorList>
            <person name="Lanie J.A."/>
            <person name="Ng W.-L."/>
            <person name="Kazmierczak K.M."/>
            <person name="Andrzejewski T.M."/>
            <person name="Davidsen T.M."/>
            <person name="Wayne K.J."/>
            <person name="Tettelin H."/>
            <person name="Glass J.I."/>
            <person name="Rusch D."/>
            <person name="Podicherti R."/>
            <person name="Tsui H.-C.T."/>
            <person name="Winkler M.E."/>
        </authorList>
    </citation>
    <scope>NUCLEOTIDE SEQUENCE</scope>
</reference>